<reference evidence="1" key="2">
    <citation type="submission" date="2020-01" db="EMBL/GenBank/DDBJ databases">
        <authorList>
            <consortium name="NCBI Pathogen Detection Project"/>
        </authorList>
    </citation>
    <scope>NUCLEOTIDE SEQUENCE</scope>
    <source>
        <strain evidence="1">CFIAFB20150105</strain>
    </source>
</reference>
<proteinExistence type="predicted"/>
<sequence length="41" mass="4673">MIDYEKKGFFNIHTLVNKDNANISNSDNKHIYSQLMSGNGN</sequence>
<dbReference type="AlphaFoldDB" id="A0A6Z0TDY1"/>
<comment type="caution">
    <text evidence="1">The sequence shown here is derived from an EMBL/GenBank/DDBJ whole genome shotgun (WGS) entry which is preliminary data.</text>
</comment>
<organism evidence="1">
    <name type="scientific">Listeria monocytogenes</name>
    <dbReference type="NCBI Taxonomy" id="1639"/>
    <lineage>
        <taxon>Bacteria</taxon>
        <taxon>Bacillati</taxon>
        <taxon>Bacillota</taxon>
        <taxon>Bacilli</taxon>
        <taxon>Bacillales</taxon>
        <taxon>Listeriaceae</taxon>
        <taxon>Listeria</taxon>
    </lineage>
</organism>
<accession>A0A6Z0TDY1</accession>
<gene>
    <name evidence="1" type="ORF">GYU76_15160</name>
</gene>
<reference evidence="1" key="1">
    <citation type="journal article" date="2018" name="Genome Biol.">
        <title>SKESA: strategic k-mer extension for scrupulous assemblies.</title>
        <authorList>
            <person name="Souvorov A."/>
            <person name="Agarwala R."/>
            <person name="Lipman D.J."/>
        </authorList>
    </citation>
    <scope>NUCLEOTIDE SEQUENCE</scope>
    <source>
        <strain evidence="1">CFIAFB20150105</strain>
    </source>
</reference>
<feature type="non-terminal residue" evidence="1">
    <location>
        <position position="41"/>
    </location>
</feature>
<dbReference type="EMBL" id="DAAIUE010000028">
    <property type="protein sequence ID" value="HAB9372252.1"/>
    <property type="molecule type" value="Genomic_DNA"/>
</dbReference>
<name>A0A6Z0TDY1_LISMN</name>
<evidence type="ECO:0000313" key="1">
    <source>
        <dbReference type="EMBL" id="HAB9372252.1"/>
    </source>
</evidence>
<protein>
    <submittedName>
        <fullName evidence="1">Dehydrogenase</fullName>
    </submittedName>
</protein>